<proteinExistence type="predicted"/>
<sequence>MSVPGRVAPFPCVHAPLVLSIDFYPPPAQLFERYHDPSYGEVAKNGTLHPRPIGRWGNGGFMAINRQQSLTLLPSPPLL</sequence>
<name>A0A9W9WUE0_9EURO</name>
<dbReference type="Proteomes" id="UP001148312">
    <property type="component" value="Unassembled WGS sequence"/>
</dbReference>
<keyword evidence="2" id="KW-1185">Reference proteome</keyword>
<dbReference type="AlphaFoldDB" id="A0A9W9WUE0"/>
<organism evidence="1 2">
    <name type="scientific">Penicillium diatomitis</name>
    <dbReference type="NCBI Taxonomy" id="2819901"/>
    <lineage>
        <taxon>Eukaryota</taxon>
        <taxon>Fungi</taxon>
        <taxon>Dikarya</taxon>
        <taxon>Ascomycota</taxon>
        <taxon>Pezizomycotina</taxon>
        <taxon>Eurotiomycetes</taxon>
        <taxon>Eurotiomycetidae</taxon>
        <taxon>Eurotiales</taxon>
        <taxon>Aspergillaceae</taxon>
        <taxon>Penicillium</taxon>
    </lineage>
</organism>
<accession>A0A9W9WUE0</accession>
<protein>
    <submittedName>
        <fullName evidence="1">Uncharacterized protein</fullName>
    </submittedName>
</protein>
<evidence type="ECO:0000313" key="2">
    <source>
        <dbReference type="Proteomes" id="UP001148312"/>
    </source>
</evidence>
<dbReference type="GeneID" id="81627790"/>
<dbReference type="EMBL" id="JAPWDQ010000011">
    <property type="protein sequence ID" value="KAJ5475653.1"/>
    <property type="molecule type" value="Genomic_DNA"/>
</dbReference>
<reference evidence="1" key="2">
    <citation type="journal article" date="2023" name="IMA Fungus">
        <title>Comparative genomic study of the Penicillium genus elucidates a diverse pangenome and 15 lateral gene transfer events.</title>
        <authorList>
            <person name="Petersen C."/>
            <person name="Sorensen T."/>
            <person name="Nielsen M.R."/>
            <person name="Sondergaard T.E."/>
            <person name="Sorensen J.L."/>
            <person name="Fitzpatrick D.A."/>
            <person name="Frisvad J.C."/>
            <person name="Nielsen K.L."/>
        </authorList>
    </citation>
    <scope>NUCLEOTIDE SEQUENCE</scope>
    <source>
        <strain evidence="1">IBT 30728</strain>
    </source>
</reference>
<comment type="caution">
    <text evidence="1">The sequence shown here is derived from an EMBL/GenBank/DDBJ whole genome shotgun (WGS) entry which is preliminary data.</text>
</comment>
<dbReference type="RefSeq" id="XP_056787406.1">
    <property type="nucleotide sequence ID" value="XM_056937541.1"/>
</dbReference>
<evidence type="ECO:0000313" key="1">
    <source>
        <dbReference type="EMBL" id="KAJ5475653.1"/>
    </source>
</evidence>
<gene>
    <name evidence="1" type="ORF">N7539_007940</name>
</gene>
<reference evidence="1" key="1">
    <citation type="submission" date="2022-12" db="EMBL/GenBank/DDBJ databases">
        <authorList>
            <person name="Petersen C."/>
        </authorList>
    </citation>
    <scope>NUCLEOTIDE SEQUENCE</scope>
    <source>
        <strain evidence="1">IBT 30728</strain>
    </source>
</reference>